<proteinExistence type="inferred from homology"/>
<dbReference type="GO" id="GO:0005524">
    <property type="term" value="F:ATP binding"/>
    <property type="evidence" value="ECO:0007669"/>
    <property type="project" value="UniProtKB-KW"/>
</dbReference>
<evidence type="ECO:0000256" key="1">
    <source>
        <dbReference type="ARBA" id="ARBA00022598"/>
    </source>
</evidence>
<evidence type="ECO:0000256" key="4">
    <source>
        <dbReference type="ARBA" id="ARBA00022840"/>
    </source>
</evidence>
<dbReference type="InterPro" id="IPR011761">
    <property type="entry name" value="ATP-grasp"/>
</dbReference>
<accession>A0A3B0SLZ0</accession>
<evidence type="ECO:0000259" key="6">
    <source>
        <dbReference type="PROSITE" id="PS50975"/>
    </source>
</evidence>
<dbReference type="Pfam" id="PF17769">
    <property type="entry name" value="PurK_C"/>
    <property type="match status" value="1"/>
</dbReference>
<dbReference type="GO" id="GO:0034028">
    <property type="term" value="F:5-(carboxyamino)imidazole ribonucleotide synthase activity"/>
    <property type="evidence" value="ECO:0007669"/>
    <property type="project" value="UniProtKB-EC"/>
</dbReference>
<dbReference type="NCBIfam" id="NF004675">
    <property type="entry name" value="PRK06019.1-1"/>
    <property type="match status" value="1"/>
</dbReference>
<dbReference type="FunFam" id="3.30.1490.20:FF:000015">
    <property type="entry name" value="N5-carboxyaminoimidazole ribonucleotide synthase"/>
    <property type="match status" value="1"/>
</dbReference>
<dbReference type="SUPFAM" id="SSF51246">
    <property type="entry name" value="Rudiment single hybrid motif"/>
    <property type="match status" value="1"/>
</dbReference>
<dbReference type="GO" id="GO:0046872">
    <property type="term" value="F:metal ion binding"/>
    <property type="evidence" value="ECO:0007669"/>
    <property type="project" value="InterPro"/>
</dbReference>
<name>A0A3B0SLZ0_9ZZZZ</name>
<reference evidence="7" key="1">
    <citation type="submission" date="2018-06" db="EMBL/GenBank/DDBJ databases">
        <authorList>
            <person name="Zhirakovskaya E."/>
        </authorList>
    </citation>
    <scope>NUCLEOTIDE SEQUENCE</scope>
</reference>
<dbReference type="PROSITE" id="PS50975">
    <property type="entry name" value="ATP_GRASP"/>
    <property type="match status" value="1"/>
</dbReference>
<keyword evidence="4" id="KW-0067">ATP-binding</keyword>
<dbReference type="HAMAP" id="MF_01928">
    <property type="entry name" value="PurK"/>
    <property type="match status" value="1"/>
</dbReference>
<dbReference type="Gene3D" id="3.30.1490.20">
    <property type="entry name" value="ATP-grasp fold, A domain"/>
    <property type="match status" value="1"/>
</dbReference>
<dbReference type="Gene3D" id="3.40.50.20">
    <property type="match status" value="1"/>
</dbReference>
<evidence type="ECO:0000313" key="7">
    <source>
        <dbReference type="EMBL" id="VAW02007.1"/>
    </source>
</evidence>
<dbReference type="InterPro" id="IPR005875">
    <property type="entry name" value="PurK"/>
</dbReference>
<dbReference type="SUPFAM" id="SSF56059">
    <property type="entry name" value="Glutathione synthetase ATP-binding domain-like"/>
    <property type="match status" value="1"/>
</dbReference>
<dbReference type="InterPro" id="IPR003135">
    <property type="entry name" value="ATP-grasp_carboxylate-amine"/>
</dbReference>
<protein>
    <submittedName>
        <fullName evidence="7">N5-carboxyaminoimidazole ribonucleotide synthase</fullName>
        <ecNumber evidence="7">6.3.4.18</ecNumber>
    </submittedName>
</protein>
<evidence type="ECO:0000256" key="2">
    <source>
        <dbReference type="ARBA" id="ARBA00022741"/>
    </source>
</evidence>
<comment type="pathway">
    <text evidence="5">Purine metabolism.</text>
</comment>
<evidence type="ECO:0000256" key="3">
    <source>
        <dbReference type="ARBA" id="ARBA00022755"/>
    </source>
</evidence>
<dbReference type="InterPro" id="IPR016185">
    <property type="entry name" value="PreATP-grasp_dom_sf"/>
</dbReference>
<keyword evidence="3" id="KW-0658">Purine biosynthesis</keyword>
<dbReference type="EC" id="6.3.4.18" evidence="7"/>
<dbReference type="AlphaFoldDB" id="A0A3B0SLZ0"/>
<dbReference type="Gene3D" id="3.30.470.20">
    <property type="entry name" value="ATP-grasp fold, B domain"/>
    <property type="match status" value="1"/>
</dbReference>
<dbReference type="InterPro" id="IPR013815">
    <property type="entry name" value="ATP_grasp_subdomain_1"/>
</dbReference>
<dbReference type="GO" id="GO:0004638">
    <property type="term" value="F:phosphoribosylaminoimidazole carboxylase activity"/>
    <property type="evidence" value="ECO:0007669"/>
    <property type="project" value="InterPro"/>
</dbReference>
<dbReference type="SUPFAM" id="SSF52440">
    <property type="entry name" value="PreATP-grasp domain"/>
    <property type="match status" value="1"/>
</dbReference>
<dbReference type="PANTHER" id="PTHR11609">
    <property type="entry name" value="PURINE BIOSYNTHESIS PROTEIN 6/7, PUR6/7"/>
    <property type="match status" value="1"/>
</dbReference>
<keyword evidence="1 7" id="KW-0436">Ligase</keyword>
<dbReference type="NCBIfam" id="TIGR01161">
    <property type="entry name" value="purK"/>
    <property type="match status" value="1"/>
</dbReference>
<dbReference type="Pfam" id="PF22660">
    <property type="entry name" value="RS_preATP-grasp-like"/>
    <property type="match status" value="1"/>
</dbReference>
<dbReference type="FunFam" id="3.40.50.20:FF:000016">
    <property type="entry name" value="N5-carboxyaminoimidazole ribonucleotide synthase"/>
    <property type="match status" value="1"/>
</dbReference>
<dbReference type="NCBIfam" id="NF004679">
    <property type="entry name" value="PRK06019.1-5"/>
    <property type="match status" value="1"/>
</dbReference>
<dbReference type="PANTHER" id="PTHR11609:SF5">
    <property type="entry name" value="PHOSPHORIBOSYLAMINOIMIDAZOLE CARBOXYLASE"/>
    <property type="match status" value="1"/>
</dbReference>
<dbReference type="InterPro" id="IPR040686">
    <property type="entry name" value="PurK_C"/>
</dbReference>
<dbReference type="EMBL" id="UOEC01000193">
    <property type="protein sequence ID" value="VAW02007.1"/>
    <property type="molecule type" value="Genomic_DNA"/>
</dbReference>
<dbReference type="InterPro" id="IPR054350">
    <property type="entry name" value="PurT/PurK_preATP-grasp"/>
</dbReference>
<evidence type="ECO:0000256" key="5">
    <source>
        <dbReference type="ARBA" id="ARBA00025704"/>
    </source>
</evidence>
<dbReference type="Pfam" id="PF02222">
    <property type="entry name" value="ATP-grasp"/>
    <property type="match status" value="1"/>
</dbReference>
<organism evidence="7">
    <name type="scientific">hydrothermal vent metagenome</name>
    <dbReference type="NCBI Taxonomy" id="652676"/>
    <lineage>
        <taxon>unclassified sequences</taxon>
        <taxon>metagenomes</taxon>
        <taxon>ecological metagenomes</taxon>
    </lineage>
</organism>
<dbReference type="GO" id="GO:0005829">
    <property type="term" value="C:cytosol"/>
    <property type="evidence" value="ECO:0007669"/>
    <property type="project" value="TreeGrafter"/>
</dbReference>
<dbReference type="InterPro" id="IPR011054">
    <property type="entry name" value="Rudment_hybrid_motif"/>
</dbReference>
<keyword evidence="2" id="KW-0547">Nucleotide-binding</keyword>
<dbReference type="NCBIfam" id="NF004676">
    <property type="entry name" value="PRK06019.1-2"/>
    <property type="match status" value="1"/>
</dbReference>
<sequence length="367" mass="39693">MTEASHSALPPGSVIGILGGGQLGRMLALSAAELGFVCHIFAPEGDNPAFDVAARHTAAPYEDHEALSRFADDIDVVTFEFENIPDACLAFLKERLPVRPGVSVLSTTQDRIDEKQLAQSLGIKVPPFAAINNLDDLEKAVTDIGVPAVLKTRRFGYDGKGQTIIRSDSDLAQSFKEIGEQPAILEAFVPFEMEVSVVAARDLSGNLAVYDIPCNHHQNHILHTSTVPADVSPTTARQAAQIAKQLAEAMDYVGVFAVELFVVGTGNEQYLMMNEIAPRVHNSGHWTSDACHVSQFEQHIRAITGLPLADPVRHSDAVMTNLLGKDALDITDLARQSGVCIHLYGKQSARDGRKMGHVTQLTSLKSR</sequence>
<dbReference type="GO" id="GO:0006189">
    <property type="term" value="P:'de novo' IMP biosynthetic process"/>
    <property type="evidence" value="ECO:0007669"/>
    <property type="project" value="InterPro"/>
</dbReference>
<gene>
    <name evidence="7" type="ORF">MNBD_ALPHA08-1428</name>
</gene>
<feature type="domain" description="ATP-grasp" evidence="6">
    <location>
        <begin position="115"/>
        <end position="304"/>
    </location>
</feature>